<dbReference type="SMART" id="SM00066">
    <property type="entry name" value="GAL4"/>
    <property type="match status" value="1"/>
</dbReference>
<feature type="region of interest" description="Disordered" evidence="8">
    <location>
        <begin position="85"/>
        <end position="115"/>
    </location>
</feature>
<keyword evidence="3" id="KW-0862">Zinc</keyword>
<dbReference type="Gene3D" id="4.10.240.10">
    <property type="entry name" value="Zn(2)-C6 fungal-type DNA-binding domain"/>
    <property type="match status" value="1"/>
</dbReference>
<evidence type="ECO:0000256" key="7">
    <source>
        <dbReference type="ARBA" id="ARBA00023242"/>
    </source>
</evidence>
<dbReference type="EMBL" id="CP151264">
    <property type="protein sequence ID" value="WZH48418.1"/>
    <property type="molecule type" value="Genomic_DNA"/>
</dbReference>
<evidence type="ECO:0000256" key="8">
    <source>
        <dbReference type="SAM" id="MobiDB-lite"/>
    </source>
</evidence>
<dbReference type="InterPro" id="IPR001138">
    <property type="entry name" value="Zn2Cys6_DnaBD"/>
</dbReference>
<keyword evidence="2" id="KW-0479">Metal-binding</keyword>
<keyword evidence="4" id="KW-0805">Transcription regulation</keyword>
<organism evidence="11 12">
    <name type="scientific">Fusarium acuminatum</name>
    <dbReference type="NCBI Taxonomy" id="5515"/>
    <lineage>
        <taxon>Eukaryota</taxon>
        <taxon>Fungi</taxon>
        <taxon>Dikarya</taxon>
        <taxon>Ascomycota</taxon>
        <taxon>Pezizomycotina</taxon>
        <taxon>Sordariomycetes</taxon>
        <taxon>Hypocreomycetidae</taxon>
        <taxon>Hypocreales</taxon>
        <taxon>Nectriaceae</taxon>
        <taxon>Fusarium</taxon>
        <taxon>Fusarium tricinctum species complex</taxon>
    </lineage>
</organism>
<feature type="transmembrane region" description="Helical" evidence="9">
    <location>
        <begin position="511"/>
        <end position="529"/>
    </location>
</feature>
<feature type="domain" description="Zn(2)-C6 fungal-type" evidence="10">
    <location>
        <begin position="26"/>
        <end position="55"/>
    </location>
</feature>
<dbReference type="CDD" id="cd00067">
    <property type="entry name" value="GAL4"/>
    <property type="match status" value="1"/>
</dbReference>
<comment type="subcellular location">
    <subcellularLocation>
        <location evidence="1">Nucleus</location>
    </subcellularLocation>
</comment>
<dbReference type="PANTHER" id="PTHR47782">
    <property type="entry name" value="ZN(II)2CYS6 TRANSCRIPTION FACTOR (EUROFUNG)-RELATED"/>
    <property type="match status" value="1"/>
</dbReference>
<proteinExistence type="predicted"/>
<keyword evidence="5" id="KW-0238">DNA-binding</keyword>
<dbReference type="PANTHER" id="PTHR47782:SF14">
    <property type="entry name" value="ZN(II)2CYS6 TRANSCRIPTION FACTOR (EUROFUNG)"/>
    <property type="match status" value="1"/>
</dbReference>
<keyword evidence="12" id="KW-1185">Reference proteome</keyword>
<dbReference type="InterPro" id="IPR052202">
    <property type="entry name" value="Yeast_MetPath_Reg"/>
</dbReference>
<keyword evidence="7" id="KW-0539">Nucleus</keyword>
<evidence type="ECO:0000313" key="12">
    <source>
        <dbReference type="Proteomes" id="UP001489902"/>
    </source>
</evidence>
<protein>
    <submittedName>
        <fullName evidence="11">Zn2-C6 fungal-type domain-containing protein</fullName>
    </submittedName>
</protein>
<dbReference type="CDD" id="cd12148">
    <property type="entry name" value="fungal_TF_MHR"/>
    <property type="match status" value="1"/>
</dbReference>
<evidence type="ECO:0000256" key="3">
    <source>
        <dbReference type="ARBA" id="ARBA00022833"/>
    </source>
</evidence>
<evidence type="ECO:0000256" key="2">
    <source>
        <dbReference type="ARBA" id="ARBA00022723"/>
    </source>
</evidence>
<dbReference type="InterPro" id="IPR036864">
    <property type="entry name" value="Zn2-C6_fun-type_DNA-bd_sf"/>
</dbReference>
<feature type="region of interest" description="Disordered" evidence="8">
    <location>
        <begin position="1"/>
        <end position="23"/>
    </location>
</feature>
<evidence type="ECO:0000256" key="9">
    <source>
        <dbReference type="SAM" id="Phobius"/>
    </source>
</evidence>
<dbReference type="SUPFAM" id="SSF57701">
    <property type="entry name" value="Zn2/Cys6 DNA-binding domain"/>
    <property type="match status" value="1"/>
</dbReference>
<keyword evidence="9" id="KW-0472">Membrane</keyword>
<dbReference type="InterPro" id="IPR007219">
    <property type="entry name" value="XnlR_reg_dom"/>
</dbReference>
<accession>A0ABZ2X5Y4</accession>
<sequence length="623" mass="69671">MRPGKSPVAGSSQPITSRLRRKKATACQRCRERKQRCEYQDRAICRNCRSAKADCIPASQNRTDTYSVSYVNGLEQQVAGLLGRVSQHSSGSTVPGQPNSDGPLAQNTQPNDYTESPSFIDSLEGLYTPAVSALGNTSFDFLSYQDENLFSITQQTSSHFDNPADSVGYSGDTMIHSAGAEIADITVSEGASFFQTYFEVIHPRYPFLDPEECSAAYLKWKMDEIATGGDQVWPTRLLKLIFANGAILQHVRLDHKVHRHYQELALQQQNITMHSTFRPLARLQAMLLHAFYALHGENTEQVVHDVGIAMRFAILHGFHLLISDGTHETDIKIKTWWSIYCLDKVIAITLRIPPYPPDESVKTSAFQAKPETQCFMPWAADAVGASAGMLYNFDLRYFAHMCKIRRIHSDILNMMRRLPSDLMVQHLPKLRTEIVRWARSEEVFTNGSSVTEGHASPLGVVYVAHMTRVVLYSSVPIETTPEITDELLQACCDACATFRVLQKRKHLPKHWFDMLFIFQVGVTIIYIVWRQATPISKSVHCAVRDCTAILAIFADRSQYADIYRDCMDILAISVLSASSCGSIDAESRQELTALVGQVEENILAPHVHTQLSQICKGSASIAS</sequence>
<dbReference type="Pfam" id="PF04082">
    <property type="entry name" value="Fungal_trans"/>
    <property type="match status" value="1"/>
</dbReference>
<name>A0ABZ2X5Y4_9HYPO</name>
<dbReference type="PROSITE" id="PS00463">
    <property type="entry name" value="ZN2_CY6_FUNGAL_1"/>
    <property type="match status" value="1"/>
</dbReference>
<evidence type="ECO:0000256" key="5">
    <source>
        <dbReference type="ARBA" id="ARBA00023125"/>
    </source>
</evidence>
<gene>
    <name evidence="11" type="ORF">QYS62_009592</name>
</gene>
<evidence type="ECO:0000256" key="1">
    <source>
        <dbReference type="ARBA" id="ARBA00004123"/>
    </source>
</evidence>
<feature type="compositionally biased region" description="Polar residues" evidence="8">
    <location>
        <begin position="86"/>
        <end position="115"/>
    </location>
</feature>
<dbReference type="PROSITE" id="PS50048">
    <property type="entry name" value="ZN2_CY6_FUNGAL_2"/>
    <property type="match status" value="1"/>
</dbReference>
<dbReference type="SMART" id="SM00906">
    <property type="entry name" value="Fungal_trans"/>
    <property type="match status" value="1"/>
</dbReference>
<evidence type="ECO:0000313" key="11">
    <source>
        <dbReference type="EMBL" id="WZH48418.1"/>
    </source>
</evidence>
<dbReference type="Proteomes" id="UP001489902">
    <property type="component" value="Chromosome 5"/>
</dbReference>
<evidence type="ECO:0000256" key="6">
    <source>
        <dbReference type="ARBA" id="ARBA00023163"/>
    </source>
</evidence>
<reference evidence="11 12" key="1">
    <citation type="submission" date="2024-04" db="EMBL/GenBank/DDBJ databases">
        <title>Complete genome sequence of Fusarium acuminatum.</title>
        <authorList>
            <person name="Lan B."/>
        </authorList>
    </citation>
    <scope>NUCLEOTIDE SEQUENCE [LARGE SCALE GENOMIC DNA]</scope>
    <source>
        <strain evidence="11">1A</strain>
    </source>
</reference>
<evidence type="ECO:0000256" key="4">
    <source>
        <dbReference type="ARBA" id="ARBA00023015"/>
    </source>
</evidence>
<keyword evidence="6" id="KW-0804">Transcription</keyword>
<evidence type="ECO:0000259" key="10">
    <source>
        <dbReference type="PROSITE" id="PS50048"/>
    </source>
</evidence>
<keyword evidence="9" id="KW-0812">Transmembrane</keyword>
<keyword evidence="9" id="KW-1133">Transmembrane helix</keyword>